<organism evidence="9 10">
    <name type="scientific">Streptacidiphilus jiangxiensis</name>
    <dbReference type="NCBI Taxonomy" id="235985"/>
    <lineage>
        <taxon>Bacteria</taxon>
        <taxon>Bacillati</taxon>
        <taxon>Actinomycetota</taxon>
        <taxon>Actinomycetes</taxon>
        <taxon>Kitasatosporales</taxon>
        <taxon>Streptomycetaceae</taxon>
        <taxon>Streptacidiphilus</taxon>
    </lineage>
</organism>
<proteinExistence type="inferred from homology"/>
<evidence type="ECO:0000313" key="10">
    <source>
        <dbReference type="Proteomes" id="UP000183015"/>
    </source>
</evidence>
<accession>A0A1H7IBX8</accession>
<keyword evidence="10" id="KW-1185">Reference proteome</keyword>
<dbReference type="OrthoDB" id="3664945at2"/>
<dbReference type="InterPro" id="IPR002397">
    <property type="entry name" value="Cyt_P450_B"/>
</dbReference>
<dbReference type="PRINTS" id="PR00385">
    <property type="entry name" value="P450"/>
</dbReference>
<dbReference type="GO" id="GO:0005506">
    <property type="term" value="F:iron ion binding"/>
    <property type="evidence" value="ECO:0007669"/>
    <property type="project" value="InterPro"/>
</dbReference>
<keyword evidence="4 7" id="KW-0560">Oxidoreductase</keyword>
<dbReference type="InterPro" id="IPR036396">
    <property type="entry name" value="Cyt_P450_sf"/>
</dbReference>
<evidence type="ECO:0000256" key="8">
    <source>
        <dbReference type="SAM" id="MobiDB-lite"/>
    </source>
</evidence>
<evidence type="ECO:0000256" key="4">
    <source>
        <dbReference type="ARBA" id="ARBA00023002"/>
    </source>
</evidence>
<dbReference type="RefSeq" id="WP_042443903.1">
    <property type="nucleotide sequence ID" value="NZ_BBPN01000005.1"/>
</dbReference>
<sequence length="415" mass="44899">MTTEQMTEPEAEAGTGAEPIPYPFPRPDALTPCPHYARLRETQPVARVRMPSGDSAHLVTTYDEVRAVLADPRFSRAATLAEGAPRLAAAPQRFPSLPNLDGAEHARVRALVSREFTARRVAALRPRIQQLTDALLDEMAARGEADGRTTDLVQALAFPLPVRVICELLGVPQADQERFTAWSGAFVATTGSTAEEMLGAIAALRDYFASLYAEKRRNPGEDLLSALVSVRDSDQERLSEQELLFLGVSLLVAGHETTVNQIGNSVLALLAEPGQADRFRADPDGVPAAVEELLRLHLPGDETLLRIAVEDVDLGGTLIRAGEAVLPSLGSGNRDGARFAQPERLELDRPLNAHLSFGHGIHYCLGSGLARAELQIALWTLFERFPTLRLAVPAEQVPRTSGRLITGVASLPVSW</sequence>
<reference evidence="10" key="1">
    <citation type="submission" date="2016-10" db="EMBL/GenBank/DDBJ databases">
        <authorList>
            <person name="Varghese N."/>
        </authorList>
    </citation>
    <scope>NUCLEOTIDE SEQUENCE [LARGE SCALE GENOMIC DNA]</scope>
    <source>
        <strain evidence="10">DSM 45096 / BCRC 16803 / CGMCC 4.1857 / CIP 109030 / JCM 12277 / KCTC 19219 / NBRC 100920 / 33214</strain>
    </source>
</reference>
<dbReference type="PRINTS" id="PR00359">
    <property type="entry name" value="BP450"/>
</dbReference>
<keyword evidence="6 7" id="KW-0503">Monooxygenase</keyword>
<dbReference type="FunFam" id="1.10.630.10:FF:000018">
    <property type="entry name" value="Cytochrome P450 monooxygenase"/>
    <property type="match status" value="1"/>
</dbReference>
<dbReference type="GO" id="GO:0004497">
    <property type="term" value="F:monooxygenase activity"/>
    <property type="evidence" value="ECO:0007669"/>
    <property type="project" value="UniProtKB-KW"/>
</dbReference>
<dbReference type="Proteomes" id="UP000183015">
    <property type="component" value="Unassembled WGS sequence"/>
</dbReference>
<dbReference type="CDD" id="cd11031">
    <property type="entry name" value="Cyp158A-like"/>
    <property type="match status" value="1"/>
</dbReference>
<dbReference type="GO" id="GO:0016705">
    <property type="term" value="F:oxidoreductase activity, acting on paired donors, with incorporation or reduction of molecular oxygen"/>
    <property type="evidence" value="ECO:0007669"/>
    <property type="project" value="InterPro"/>
</dbReference>
<evidence type="ECO:0000256" key="6">
    <source>
        <dbReference type="ARBA" id="ARBA00023033"/>
    </source>
</evidence>
<dbReference type="GO" id="GO:0020037">
    <property type="term" value="F:heme binding"/>
    <property type="evidence" value="ECO:0007669"/>
    <property type="project" value="InterPro"/>
</dbReference>
<dbReference type="Pfam" id="PF00067">
    <property type="entry name" value="p450"/>
    <property type="match status" value="1"/>
</dbReference>
<dbReference type="EMBL" id="FOAZ01000002">
    <property type="protein sequence ID" value="SEK59030.1"/>
    <property type="molecule type" value="Genomic_DNA"/>
</dbReference>
<dbReference type="SUPFAM" id="SSF48264">
    <property type="entry name" value="Cytochrome P450"/>
    <property type="match status" value="1"/>
</dbReference>
<dbReference type="eggNOG" id="COG2124">
    <property type="taxonomic scope" value="Bacteria"/>
</dbReference>
<keyword evidence="3 7" id="KW-0479">Metal-binding</keyword>
<dbReference type="InterPro" id="IPR017972">
    <property type="entry name" value="Cyt_P450_CS"/>
</dbReference>
<evidence type="ECO:0000256" key="7">
    <source>
        <dbReference type="RuleBase" id="RU000461"/>
    </source>
</evidence>
<evidence type="ECO:0000256" key="3">
    <source>
        <dbReference type="ARBA" id="ARBA00022723"/>
    </source>
</evidence>
<evidence type="ECO:0000256" key="1">
    <source>
        <dbReference type="ARBA" id="ARBA00010617"/>
    </source>
</evidence>
<keyword evidence="5 7" id="KW-0408">Iron</keyword>
<protein>
    <submittedName>
        <fullName evidence="9">Cytochrome P450</fullName>
    </submittedName>
</protein>
<dbReference type="PANTHER" id="PTHR46696">
    <property type="entry name" value="P450, PUTATIVE (EUROFUNG)-RELATED"/>
    <property type="match status" value="1"/>
</dbReference>
<evidence type="ECO:0000313" key="9">
    <source>
        <dbReference type="EMBL" id="SEK59030.1"/>
    </source>
</evidence>
<keyword evidence="2 7" id="KW-0349">Heme</keyword>
<feature type="region of interest" description="Disordered" evidence="8">
    <location>
        <begin position="1"/>
        <end position="28"/>
    </location>
</feature>
<dbReference type="Gene3D" id="1.10.630.10">
    <property type="entry name" value="Cytochrome P450"/>
    <property type="match status" value="1"/>
</dbReference>
<dbReference type="InterPro" id="IPR001128">
    <property type="entry name" value="Cyt_P450"/>
</dbReference>
<dbReference type="STRING" id="235985.SAMN05414137_102555"/>
<comment type="similarity">
    <text evidence="1 7">Belongs to the cytochrome P450 family.</text>
</comment>
<gene>
    <name evidence="9" type="ORF">SAMN05414137_102555</name>
</gene>
<evidence type="ECO:0000256" key="5">
    <source>
        <dbReference type="ARBA" id="ARBA00023004"/>
    </source>
</evidence>
<dbReference type="PROSITE" id="PS00086">
    <property type="entry name" value="CYTOCHROME_P450"/>
    <property type="match status" value="1"/>
</dbReference>
<dbReference type="PANTHER" id="PTHR46696:SF1">
    <property type="entry name" value="CYTOCHROME P450 YJIB-RELATED"/>
    <property type="match status" value="1"/>
</dbReference>
<dbReference type="AlphaFoldDB" id="A0A1H7IBX8"/>
<evidence type="ECO:0000256" key="2">
    <source>
        <dbReference type="ARBA" id="ARBA00022617"/>
    </source>
</evidence>
<name>A0A1H7IBX8_STRJI</name>